<comment type="caution">
    <text evidence="7">The sequence shown here is derived from an EMBL/GenBank/DDBJ whole genome shotgun (WGS) entry which is preliminary data.</text>
</comment>
<feature type="compositionally biased region" description="Gly residues" evidence="5">
    <location>
        <begin position="20"/>
        <end position="31"/>
    </location>
</feature>
<keyword evidence="3 4" id="KW-0687">Ribonucleoprotein</keyword>
<evidence type="ECO:0000256" key="3">
    <source>
        <dbReference type="ARBA" id="ARBA00023274"/>
    </source>
</evidence>
<proteinExistence type="inferred from homology"/>
<dbReference type="AlphaFoldDB" id="A0A1J5HNP3"/>
<protein>
    <recommendedName>
        <fullName evidence="4">Large ribosomal subunit protein uL15</fullName>
    </recommendedName>
</protein>
<dbReference type="InterPro" id="IPR030878">
    <property type="entry name" value="Ribosomal_uL15"/>
</dbReference>
<dbReference type="InterPro" id="IPR005749">
    <property type="entry name" value="Ribosomal_uL15_bac-type"/>
</dbReference>
<evidence type="ECO:0000256" key="2">
    <source>
        <dbReference type="ARBA" id="ARBA00022980"/>
    </source>
</evidence>
<comment type="function">
    <text evidence="4">Binds to the 23S rRNA.</text>
</comment>
<dbReference type="HAMAP" id="MF_01341">
    <property type="entry name" value="Ribosomal_uL15"/>
    <property type="match status" value="1"/>
</dbReference>
<organism evidence="7 8">
    <name type="scientific">Candidatus Shapirobacteria bacterium CG2_30_35_20</name>
    <dbReference type="NCBI Taxonomy" id="1805376"/>
    <lineage>
        <taxon>Bacteria</taxon>
        <taxon>Candidatus Shapironibacteriota</taxon>
    </lineage>
</organism>
<dbReference type="Proteomes" id="UP000182344">
    <property type="component" value="Unassembled WGS sequence"/>
</dbReference>
<accession>A0A1J5HNP3</accession>
<dbReference type="Gene3D" id="3.100.10.10">
    <property type="match status" value="1"/>
</dbReference>
<dbReference type="PANTHER" id="PTHR12934:SF11">
    <property type="entry name" value="LARGE RIBOSOMAL SUBUNIT PROTEIN UL15M"/>
    <property type="match status" value="1"/>
</dbReference>
<evidence type="ECO:0000313" key="7">
    <source>
        <dbReference type="EMBL" id="OIP86941.1"/>
    </source>
</evidence>
<sequence length="144" mass="15930">MDTLNNLIKTTTKAQKRVGRGIGSGVGGHTTGRGAKGRKVRGKVKLTFDGTKIKKGWIKRLPFLRGKHRTNALPKPEIITLAQIEKFYKSGEIVSVQTIFEKFSHLDIRRQKFGVKILSAGELTKKLTFTDVKLSAAARAKIEA</sequence>
<dbReference type="GO" id="GO:0003735">
    <property type="term" value="F:structural constituent of ribosome"/>
    <property type="evidence" value="ECO:0007669"/>
    <property type="project" value="InterPro"/>
</dbReference>
<dbReference type="Pfam" id="PF00828">
    <property type="entry name" value="Ribosomal_L27A"/>
    <property type="match status" value="1"/>
</dbReference>
<comment type="similarity">
    <text evidence="1 4">Belongs to the universal ribosomal protein uL15 family.</text>
</comment>
<dbReference type="GO" id="GO:0019843">
    <property type="term" value="F:rRNA binding"/>
    <property type="evidence" value="ECO:0007669"/>
    <property type="project" value="UniProtKB-UniRule"/>
</dbReference>
<name>A0A1J5HNP3_9BACT</name>
<evidence type="ECO:0000256" key="1">
    <source>
        <dbReference type="ARBA" id="ARBA00007320"/>
    </source>
</evidence>
<keyword evidence="4" id="KW-0699">rRNA-binding</keyword>
<gene>
    <name evidence="4" type="primary">rplO</name>
    <name evidence="7" type="ORF">AUK05_02375</name>
</gene>
<dbReference type="GO" id="GO:0006412">
    <property type="term" value="P:translation"/>
    <property type="evidence" value="ECO:0007669"/>
    <property type="project" value="UniProtKB-UniRule"/>
</dbReference>
<evidence type="ECO:0000256" key="4">
    <source>
        <dbReference type="HAMAP-Rule" id="MF_01341"/>
    </source>
</evidence>
<keyword evidence="4" id="KW-0694">RNA-binding</keyword>
<dbReference type="SUPFAM" id="SSF52080">
    <property type="entry name" value="Ribosomal proteins L15p and L18e"/>
    <property type="match status" value="1"/>
</dbReference>
<evidence type="ECO:0000259" key="6">
    <source>
        <dbReference type="Pfam" id="PF00828"/>
    </source>
</evidence>
<dbReference type="STRING" id="1805376.AUK05_02375"/>
<keyword evidence="2 4" id="KW-0689">Ribosomal protein</keyword>
<feature type="domain" description="Large ribosomal subunit protein uL15/eL18" evidence="6">
    <location>
        <begin position="79"/>
        <end position="144"/>
    </location>
</feature>
<dbReference type="InterPro" id="IPR036227">
    <property type="entry name" value="Ribosomal_uL15/eL18_sf"/>
</dbReference>
<feature type="region of interest" description="Disordered" evidence="5">
    <location>
        <begin position="17"/>
        <end position="37"/>
    </location>
</feature>
<comment type="subunit">
    <text evidence="4">Part of the 50S ribosomal subunit.</text>
</comment>
<evidence type="ECO:0000256" key="5">
    <source>
        <dbReference type="SAM" id="MobiDB-lite"/>
    </source>
</evidence>
<evidence type="ECO:0000313" key="8">
    <source>
        <dbReference type="Proteomes" id="UP000182344"/>
    </source>
</evidence>
<dbReference type="InterPro" id="IPR021131">
    <property type="entry name" value="Ribosomal_uL15/eL18"/>
</dbReference>
<dbReference type="EMBL" id="MNZO01000035">
    <property type="protein sequence ID" value="OIP86941.1"/>
    <property type="molecule type" value="Genomic_DNA"/>
</dbReference>
<dbReference type="GO" id="GO:0022625">
    <property type="term" value="C:cytosolic large ribosomal subunit"/>
    <property type="evidence" value="ECO:0007669"/>
    <property type="project" value="TreeGrafter"/>
</dbReference>
<reference evidence="7 8" key="1">
    <citation type="journal article" date="2016" name="Environ. Microbiol.">
        <title>Genomic resolution of a cold subsurface aquifer community provides metabolic insights for novel microbes adapted to high CO concentrations.</title>
        <authorList>
            <person name="Probst A.J."/>
            <person name="Castelle C.J."/>
            <person name="Singh A."/>
            <person name="Brown C.T."/>
            <person name="Anantharaman K."/>
            <person name="Sharon I."/>
            <person name="Hug L.A."/>
            <person name="Burstein D."/>
            <person name="Emerson J.B."/>
            <person name="Thomas B.C."/>
            <person name="Banfield J.F."/>
        </authorList>
    </citation>
    <scope>NUCLEOTIDE SEQUENCE [LARGE SCALE GENOMIC DNA]</scope>
    <source>
        <strain evidence="7">CG2_30_35_20</strain>
    </source>
</reference>
<dbReference type="PANTHER" id="PTHR12934">
    <property type="entry name" value="50S RIBOSOMAL PROTEIN L15"/>
    <property type="match status" value="1"/>
</dbReference>
<dbReference type="NCBIfam" id="TIGR01071">
    <property type="entry name" value="rplO_bact"/>
    <property type="match status" value="1"/>
</dbReference>